<dbReference type="SUPFAM" id="SSF52540">
    <property type="entry name" value="P-loop containing nucleoside triphosphate hydrolases"/>
    <property type="match status" value="1"/>
</dbReference>
<keyword evidence="3" id="KW-0378">Hydrolase</keyword>
<dbReference type="PANTHER" id="PTHR43087:SF1">
    <property type="entry name" value="LAO_AO TRANSPORT SYSTEM ATPASE"/>
    <property type="match status" value="1"/>
</dbReference>
<dbReference type="Proteomes" id="UP001589830">
    <property type="component" value="Unassembled WGS sequence"/>
</dbReference>
<dbReference type="InterPro" id="IPR052040">
    <property type="entry name" value="GTPase/Isobutyryl-CoA_mutase"/>
</dbReference>
<keyword evidence="2" id="KW-0547">Nucleotide-binding</keyword>
<dbReference type="InterPro" id="IPR027417">
    <property type="entry name" value="P-loop_NTPase"/>
</dbReference>
<keyword evidence="5" id="KW-0143">Chaperone</keyword>
<comment type="caution">
    <text evidence="6">The sequence shown here is derived from an EMBL/GenBank/DDBJ whole genome shotgun (WGS) entry which is preliminary data.</text>
</comment>
<evidence type="ECO:0000256" key="2">
    <source>
        <dbReference type="ARBA" id="ARBA00022741"/>
    </source>
</evidence>
<gene>
    <name evidence="6" type="primary">meaB</name>
    <name evidence="6" type="ORF">ACFFFP_08355</name>
</gene>
<keyword evidence="4" id="KW-0342">GTP-binding</keyword>
<reference evidence="6 7" key="1">
    <citation type="submission" date="2024-09" db="EMBL/GenBank/DDBJ databases">
        <authorList>
            <person name="Sun Q."/>
            <person name="Mori K."/>
        </authorList>
    </citation>
    <scope>NUCLEOTIDE SEQUENCE [LARGE SCALE GENOMIC DNA]</scope>
    <source>
        <strain evidence="6 7">NCAIM B.02340</strain>
    </source>
</reference>
<proteinExistence type="inferred from homology"/>
<sequence length="322" mass="34176">MAEVAESTLQDLEARFQEGDIRALARALTLVESGHPLGQALLKRLRGKGQAKVVGITGSPGAGKSTLTDRLILEARKRGEKVGVLAVDPSSPFTGGAILGDRIRMMRHHQDPGVYIRSLASRGALGGLAGATVAALNLLEAFGFDRIFVETVGVGQSEVDIARVADTTLLVLTPAAGDAVQAFKAGVMEIADLFAVNKFDLPGGERIVQELKSALELSPPRPGGWRPPIFPTVAATGEGVEALFEGLEAHHQHLLAHNLLEAHRKERARFEVESVIQEWGRRRTREAEEVIAQVAQGLLSPEEAAKALLGLRPGSGNGEGPS</sequence>
<dbReference type="CDD" id="cd03114">
    <property type="entry name" value="MMAA-like"/>
    <property type="match status" value="1"/>
</dbReference>
<dbReference type="EMBL" id="JBHLTW010000036">
    <property type="protein sequence ID" value="MFC0596171.1"/>
    <property type="molecule type" value="Genomic_DNA"/>
</dbReference>
<evidence type="ECO:0000313" key="7">
    <source>
        <dbReference type="Proteomes" id="UP001589830"/>
    </source>
</evidence>
<comment type="similarity">
    <text evidence="1">Belongs to the SIMIBI class G3E GTPase family. ArgK/MeaB subfamily.</text>
</comment>
<dbReference type="PANTHER" id="PTHR43087">
    <property type="entry name" value="LYSINE/ARGININE/ORNITHINE TRANSPORT SYSTEM KINASE"/>
    <property type="match status" value="1"/>
</dbReference>
<dbReference type="InterPro" id="IPR005129">
    <property type="entry name" value="GTPase_ArgK"/>
</dbReference>
<name>A0ABV6Q218_9DEIN</name>
<dbReference type="Gene3D" id="3.40.50.300">
    <property type="entry name" value="P-loop containing nucleotide triphosphate hydrolases"/>
    <property type="match status" value="1"/>
</dbReference>
<evidence type="ECO:0000256" key="4">
    <source>
        <dbReference type="ARBA" id="ARBA00023134"/>
    </source>
</evidence>
<protein>
    <submittedName>
        <fullName evidence="6">Methylmalonyl Co-A mutase-associated GTPase MeaB</fullName>
    </submittedName>
</protein>
<accession>A0ABV6Q218</accession>
<dbReference type="RefSeq" id="WP_188848184.1">
    <property type="nucleotide sequence ID" value="NZ_BMPJ01000039.1"/>
</dbReference>
<evidence type="ECO:0000256" key="1">
    <source>
        <dbReference type="ARBA" id="ARBA00009625"/>
    </source>
</evidence>
<dbReference type="NCBIfam" id="TIGR00750">
    <property type="entry name" value="lao"/>
    <property type="match status" value="1"/>
</dbReference>
<evidence type="ECO:0000256" key="3">
    <source>
        <dbReference type="ARBA" id="ARBA00022801"/>
    </source>
</evidence>
<evidence type="ECO:0000313" key="6">
    <source>
        <dbReference type="EMBL" id="MFC0596171.1"/>
    </source>
</evidence>
<keyword evidence="7" id="KW-1185">Reference proteome</keyword>
<dbReference type="Gene3D" id="1.20.5.170">
    <property type="match status" value="1"/>
</dbReference>
<dbReference type="Pfam" id="PF03308">
    <property type="entry name" value="MeaB"/>
    <property type="match status" value="1"/>
</dbReference>
<organism evidence="6 7">
    <name type="scientific">Thermus composti</name>
    <dbReference type="NCBI Taxonomy" id="532059"/>
    <lineage>
        <taxon>Bacteria</taxon>
        <taxon>Thermotogati</taxon>
        <taxon>Deinococcota</taxon>
        <taxon>Deinococci</taxon>
        <taxon>Thermales</taxon>
        <taxon>Thermaceae</taxon>
        <taxon>Thermus</taxon>
    </lineage>
</organism>
<evidence type="ECO:0000256" key="5">
    <source>
        <dbReference type="ARBA" id="ARBA00023186"/>
    </source>
</evidence>